<accession>A0A7S1IBZ2</accession>
<dbReference type="SUPFAM" id="SSF52540">
    <property type="entry name" value="P-loop containing nucleoside triphosphate hydrolases"/>
    <property type="match status" value="2"/>
</dbReference>
<reference evidence="2" key="1">
    <citation type="submission" date="2021-01" db="EMBL/GenBank/DDBJ databases">
        <authorList>
            <person name="Corre E."/>
            <person name="Pelletier E."/>
            <person name="Niang G."/>
            <person name="Scheremetjew M."/>
            <person name="Finn R."/>
            <person name="Kale V."/>
            <person name="Holt S."/>
            <person name="Cochrane G."/>
            <person name="Meng A."/>
            <person name="Brown T."/>
            <person name="Cohen L."/>
        </authorList>
    </citation>
    <scope>NUCLEOTIDE SEQUENCE</scope>
    <source>
        <strain evidence="2">NIES-381</strain>
    </source>
</reference>
<dbReference type="EMBL" id="HBGA01051212">
    <property type="protein sequence ID" value="CAD9007753.1"/>
    <property type="molecule type" value="Transcribed_RNA"/>
</dbReference>
<feature type="compositionally biased region" description="Low complexity" evidence="1">
    <location>
        <begin position="341"/>
        <end position="362"/>
    </location>
</feature>
<evidence type="ECO:0000256" key="1">
    <source>
        <dbReference type="SAM" id="MobiDB-lite"/>
    </source>
</evidence>
<sequence>MAESQSPHFAHWDSLGQEVKMFFEVGQRFKKLYPRDLGRQLLRFTQYVDMLNLFITKPVEQDDFPVHSECWLRPTLAAGLIGKSSVRLLPDLQRQVVPETLASSDLLVNLYWDLELDLFRWGVTEGPTDKTLRDLEQTRRKNCTVKLACSILQSCDWARHGVLEVRRGKPKAPPVVVVCHSKAMVLKLADTFNYLARYEYKMGYCGAEAVYGDAGVTPNQPVSVLVCTATRLQQDLAAGAVALSGVHLLVFTCQGSGISPESTALVQQVPATAQTMIFNSTRIASQKITQAASMILRRDPMVVIWEGESSLDIVVQEFVPEPGAQLPKLTPASVPKPKPQAKPAASISTPANKAKPAAASATAPGGADLGGLNLHKALTPALRKYGIRGLNPEQRSFMKSMMTGQDHVFGMPVYSTLTFIIPTVHLMMNYPASDARTRVLVISTQKEEVDQIVTEYMNIAALLPGFNIAPEGIHGSRLTDYATPINYHASVIVGTTVKLAKSIEKGELDVSAVDTVVIVRGERIASVRSGPERDCAREVYNAVTRFKGVAPQLAVFTEVAQMPVVVPFANEISPGAKAVSGSTA</sequence>
<gene>
    <name evidence="2" type="ORF">EGYM00392_LOCUS18846</name>
</gene>
<protein>
    <submittedName>
        <fullName evidence="2">Uncharacterized protein</fullName>
    </submittedName>
</protein>
<feature type="region of interest" description="Disordered" evidence="1">
    <location>
        <begin position="325"/>
        <end position="362"/>
    </location>
</feature>
<dbReference type="AlphaFoldDB" id="A0A7S1IBZ2"/>
<proteinExistence type="predicted"/>
<organism evidence="2">
    <name type="scientific">Eutreptiella gymnastica</name>
    <dbReference type="NCBI Taxonomy" id="73025"/>
    <lineage>
        <taxon>Eukaryota</taxon>
        <taxon>Discoba</taxon>
        <taxon>Euglenozoa</taxon>
        <taxon>Euglenida</taxon>
        <taxon>Spirocuta</taxon>
        <taxon>Euglenophyceae</taxon>
        <taxon>Eutreptiales</taxon>
        <taxon>Eutreptiaceae</taxon>
        <taxon>Eutreptiella</taxon>
    </lineage>
</organism>
<evidence type="ECO:0000313" key="2">
    <source>
        <dbReference type="EMBL" id="CAD9007753.1"/>
    </source>
</evidence>
<name>A0A7S1IBZ2_9EUGL</name>
<dbReference type="InterPro" id="IPR027417">
    <property type="entry name" value="P-loop_NTPase"/>
</dbReference>
<dbReference type="Gene3D" id="3.40.50.300">
    <property type="entry name" value="P-loop containing nucleotide triphosphate hydrolases"/>
    <property type="match status" value="2"/>
</dbReference>